<accession>A0A8B9QFU4</accession>
<dbReference type="PANTHER" id="PTHR10099">
    <property type="entry name" value="PHOSPHORIBOSYLFORMYLGLYCINAMIDINE SYNTHASE"/>
    <property type="match status" value="1"/>
</dbReference>
<dbReference type="AlphaFoldDB" id="A0A8B9QFU4"/>
<evidence type="ECO:0000313" key="2">
    <source>
        <dbReference type="Proteomes" id="UP000694424"/>
    </source>
</evidence>
<reference evidence="1" key="2">
    <citation type="submission" date="2025-09" db="UniProtKB">
        <authorList>
            <consortium name="Ensembl"/>
        </authorList>
    </citation>
    <scope>IDENTIFICATION</scope>
</reference>
<keyword evidence="2" id="KW-1185">Reference proteome</keyword>
<dbReference type="Gene3D" id="3.40.50.880">
    <property type="match status" value="1"/>
</dbReference>
<dbReference type="SMART" id="SM01211">
    <property type="entry name" value="GATase_5"/>
    <property type="match status" value="1"/>
</dbReference>
<evidence type="ECO:0000313" key="1">
    <source>
        <dbReference type="Ensembl" id="ENSAOWP00000024982.1"/>
    </source>
</evidence>
<dbReference type="Pfam" id="PF13507">
    <property type="entry name" value="GATase_5"/>
    <property type="match status" value="1"/>
</dbReference>
<reference evidence="1" key="1">
    <citation type="submission" date="2025-08" db="UniProtKB">
        <authorList>
            <consortium name="Ensembl"/>
        </authorList>
    </citation>
    <scope>IDENTIFICATION</scope>
</reference>
<dbReference type="PANTHER" id="PTHR10099:SF1">
    <property type="entry name" value="PHOSPHORIBOSYLFORMYLGLYCINAMIDINE SYNTHASE"/>
    <property type="match status" value="1"/>
</dbReference>
<dbReference type="GO" id="GO:0004642">
    <property type="term" value="F:phosphoribosylformylglycinamidine synthase activity"/>
    <property type="evidence" value="ECO:0007669"/>
    <property type="project" value="TreeGrafter"/>
</dbReference>
<dbReference type="GO" id="GO:0006164">
    <property type="term" value="P:purine nucleotide biosynthetic process"/>
    <property type="evidence" value="ECO:0007669"/>
    <property type="project" value="TreeGrafter"/>
</dbReference>
<dbReference type="InterPro" id="IPR029062">
    <property type="entry name" value="Class_I_gatase-like"/>
</dbReference>
<dbReference type="Ensembl" id="ENSAOWT00000028333.1">
    <property type="protein sequence ID" value="ENSAOWP00000024982.1"/>
    <property type="gene ID" value="ENSAOWG00000016909.1"/>
</dbReference>
<dbReference type="GO" id="GO:0005737">
    <property type="term" value="C:cytoplasm"/>
    <property type="evidence" value="ECO:0007669"/>
    <property type="project" value="TreeGrafter"/>
</dbReference>
<organism evidence="1 2">
    <name type="scientific">Apteryx owenii</name>
    <name type="common">Little spotted kiwi</name>
    <dbReference type="NCBI Taxonomy" id="8824"/>
    <lineage>
        <taxon>Eukaryota</taxon>
        <taxon>Metazoa</taxon>
        <taxon>Chordata</taxon>
        <taxon>Craniata</taxon>
        <taxon>Vertebrata</taxon>
        <taxon>Euteleostomi</taxon>
        <taxon>Archelosauria</taxon>
        <taxon>Archosauria</taxon>
        <taxon>Dinosauria</taxon>
        <taxon>Saurischia</taxon>
        <taxon>Theropoda</taxon>
        <taxon>Coelurosauria</taxon>
        <taxon>Aves</taxon>
        <taxon>Palaeognathae</taxon>
        <taxon>Apterygiformes</taxon>
        <taxon>Apterygidae</taxon>
        <taxon>Apteryx</taxon>
    </lineage>
</organism>
<name>A0A8B9QFU4_APTOW</name>
<evidence type="ECO:0008006" key="3">
    <source>
        <dbReference type="Google" id="ProtNLM"/>
    </source>
</evidence>
<sequence>FGCHLPHLESGLAAALAGGLVALRYADDEGRPTAEYPLNPNGAAGAAAGLCSPCGRHLALMPHPERAVRPWQWPWWPSSWPRRPTAAAPWLRMFQNACEWCLRFPHGEA</sequence>
<proteinExistence type="predicted"/>
<dbReference type="Proteomes" id="UP000694424">
    <property type="component" value="Unplaced"/>
</dbReference>
<protein>
    <recommendedName>
        <fullName evidence="3">Phosphoribosylformylglycinamidine synthase</fullName>
    </recommendedName>
</protein>
<dbReference type="SUPFAM" id="SSF52317">
    <property type="entry name" value="Class I glutamine amidotransferase-like"/>
    <property type="match status" value="1"/>
</dbReference>